<dbReference type="InterPro" id="IPR025984">
    <property type="entry name" value="DCTPP"/>
</dbReference>
<protein>
    <submittedName>
        <fullName evidence="1">Nucleotide pyrophosphohydrolase</fullName>
    </submittedName>
</protein>
<dbReference type="PANTHER" id="PTHR46523">
    <property type="entry name" value="DCTP PYROPHOSPHATASE 1"/>
    <property type="match status" value="1"/>
</dbReference>
<dbReference type="GO" id="GO:0009143">
    <property type="term" value="P:nucleoside triphosphate catabolic process"/>
    <property type="evidence" value="ECO:0007669"/>
    <property type="project" value="InterPro"/>
</dbReference>
<accession>A0A2M6W659</accession>
<keyword evidence="1" id="KW-0378">Hydrolase</keyword>
<dbReference type="PIRSF" id="PIRSF029826">
    <property type="entry name" value="UCP029826_pph"/>
    <property type="match status" value="1"/>
</dbReference>
<dbReference type="CDD" id="cd11537">
    <property type="entry name" value="NTP-PPase_RS21-C6_like"/>
    <property type="match status" value="1"/>
</dbReference>
<reference evidence="2" key="1">
    <citation type="submission" date="2017-09" db="EMBL/GenBank/DDBJ databases">
        <title>Depth-based differentiation of microbial function through sediment-hosted aquifers and enrichment of novel symbionts in the deep terrestrial subsurface.</title>
        <authorList>
            <person name="Probst A.J."/>
            <person name="Ladd B."/>
            <person name="Jarett J.K."/>
            <person name="Geller-Mcgrath D.E."/>
            <person name="Sieber C.M.K."/>
            <person name="Emerson J.B."/>
            <person name="Anantharaman K."/>
            <person name="Thomas B.C."/>
            <person name="Malmstrom R."/>
            <person name="Stieglmeier M."/>
            <person name="Klingl A."/>
            <person name="Woyke T."/>
            <person name="Ryan C.M."/>
            <person name="Banfield J.F."/>
        </authorList>
    </citation>
    <scope>NUCLEOTIDE SEQUENCE [LARGE SCALE GENOMIC DNA]</scope>
</reference>
<dbReference type="GO" id="GO:0047429">
    <property type="term" value="F:nucleoside triphosphate diphosphatase activity"/>
    <property type="evidence" value="ECO:0007669"/>
    <property type="project" value="InterPro"/>
</dbReference>
<evidence type="ECO:0000313" key="2">
    <source>
        <dbReference type="Proteomes" id="UP000231426"/>
    </source>
</evidence>
<dbReference type="AlphaFoldDB" id="A0A2M6W659"/>
<dbReference type="InterPro" id="IPR052555">
    <property type="entry name" value="dCTP_Pyrophosphatase"/>
</dbReference>
<dbReference type="EMBL" id="PFBV01000004">
    <property type="protein sequence ID" value="PIT88271.1"/>
    <property type="molecule type" value="Genomic_DNA"/>
</dbReference>
<sequence length="115" mass="13721">MDSVKELTKKIITFRDARDWKQFHNPKDSAISLVLEAGEVLEHFQWKNKEEMEEYVKTYKEHIGEELADVLSWILLMSYDLDIDIVDALEKKYKKNEDKYPVEKAKGKHTKYNKL</sequence>
<name>A0A2M6W659_9BACT</name>
<dbReference type="Gene3D" id="1.10.287.1080">
    <property type="entry name" value="MazG-like"/>
    <property type="match status" value="1"/>
</dbReference>
<dbReference type="SUPFAM" id="SSF101386">
    <property type="entry name" value="all-alpha NTP pyrophosphatases"/>
    <property type="match status" value="1"/>
</dbReference>
<proteinExistence type="predicted"/>
<evidence type="ECO:0000313" key="1">
    <source>
        <dbReference type="EMBL" id="PIT88271.1"/>
    </source>
</evidence>
<gene>
    <name evidence="1" type="ORF">COU29_03320</name>
</gene>
<organism evidence="1 2">
    <name type="scientific">Candidatus Magasanikbacteria bacterium CG10_big_fil_rev_8_21_14_0_10_36_32</name>
    <dbReference type="NCBI Taxonomy" id="1974646"/>
    <lineage>
        <taxon>Bacteria</taxon>
        <taxon>Candidatus Magasanikiibacteriota</taxon>
    </lineage>
</organism>
<dbReference type="Proteomes" id="UP000231426">
    <property type="component" value="Unassembled WGS sequence"/>
</dbReference>
<dbReference type="PANTHER" id="PTHR46523:SF1">
    <property type="entry name" value="DCTP PYROPHOSPHATASE 1"/>
    <property type="match status" value="1"/>
</dbReference>
<dbReference type="Pfam" id="PF12643">
    <property type="entry name" value="MazG-like"/>
    <property type="match status" value="1"/>
</dbReference>
<comment type="caution">
    <text evidence="1">The sequence shown here is derived from an EMBL/GenBank/DDBJ whole genome shotgun (WGS) entry which is preliminary data.</text>
</comment>